<sequence>MTLSITGLYLSLLGLLYIVLAVRIIKLRFRFQTGIGDGGHEPLAQAIRVHGNFAEYTPIVCLLLACAEINGSGQMLLHVIGGAFFIGRVLHSIGITHSIGPSKFRTLGMLSSFISIIVLAIENIRLFMFV</sequence>
<dbReference type="RefSeq" id="WP_311576749.1">
    <property type="nucleotide sequence ID" value="NZ_JAVRIF010000001.1"/>
</dbReference>
<keyword evidence="4 5" id="KW-0472">Membrane</keyword>
<dbReference type="InterPro" id="IPR023352">
    <property type="entry name" value="MAPEG-like_dom_sf"/>
</dbReference>
<keyword evidence="2 5" id="KW-0812">Transmembrane</keyword>
<feature type="transmembrane region" description="Helical" evidence="5">
    <location>
        <begin position="107"/>
        <end position="128"/>
    </location>
</feature>
<dbReference type="InterPro" id="IPR001129">
    <property type="entry name" value="Membr-assoc_MAPEG"/>
</dbReference>
<gene>
    <name evidence="6" type="ORF">RM573_02540</name>
</gene>
<dbReference type="Proteomes" id="UP001266357">
    <property type="component" value="Unassembled WGS sequence"/>
</dbReference>
<evidence type="ECO:0000313" key="6">
    <source>
        <dbReference type="EMBL" id="MDT0602464.1"/>
    </source>
</evidence>
<keyword evidence="7" id="KW-1185">Reference proteome</keyword>
<evidence type="ECO:0000256" key="3">
    <source>
        <dbReference type="ARBA" id="ARBA00022989"/>
    </source>
</evidence>
<dbReference type="Pfam" id="PF01124">
    <property type="entry name" value="MAPEG"/>
    <property type="match status" value="1"/>
</dbReference>
<feature type="transmembrane region" description="Helical" evidence="5">
    <location>
        <begin position="6"/>
        <end position="25"/>
    </location>
</feature>
<evidence type="ECO:0000313" key="7">
    <source>
        <dbReference type="Proteomes" id="UP001266357"/>
    </source>
</evidence>
<organism evidence="6 7">
    <name type="scientific">Thalassotalea castellviae</name>
    <dbReference type="NCBI Taxonomy" id="3075612"/>
    <lineage>
        <taxon>Bacteria</taxon>
        <taxon>Pseudomonadati</taxon>
        <taxon>Pseudomonadota</taxon>
        <taxon>Gammaproteobacteria</taxon>
        <taxon>Alteromonadales</taxon>
        <taxon>Colwelliaceae</taxon>
        <taxon>Thalassotalea</taxon>
    </lineage>
</organism>
<dbReference type="SUPFAM" id="SSF161084">
    <property type="entry name" value="MAPEG domain-like"/>
    <property type="match status" value="1"/>
</dbReference>
<evidence type="ECO:0000256" key="1">
    <source>
        <dbReference type="ARBA" id="ARBA00004370"/>
    </source>
</evidence>
<dbReference type="PANTHER" id="PTHR35814:SF1">
    <property type="entry name" value="GLUTATHIONE S-TRANSFERASE-RELATED"/>
    <property type="match status" value="1"/>
</dbReference>
<protein>
    <submittedName>
        <fullName evidence="6">MAPEG family protein</fullName>
    </submittedName>
</protein>
<reference evidence="6 7" key="1">
    <citation type="submission" date="2023-09" db="EMBL/GenBank/DDBJ databases">
        <authorList>
            <person name="Rey-Velasco X."/>
        </authorList>
    </citation>
    <scope>NUCLEOTIDE SEQUENCE [LARGE SCALE GENOMIC DNA]</scope>
    <source>
        <strain evidence="6 7">W431</strain>
    </source>
</reference>
<evidence type="ECO:0000256" key="2">
    <source>
        <dbReference type="ARBA" id="ARBA00022692"/>
    </source>
</evidence>
<name>A0ABU2ZX24_9GAMM</name>
<accession>A0ABU2ZX24</accession>
<dbReference type="PANTHER" id="PTHR35814">
    <property type="match status" value="1"/>
</dbReference>
<evidence type="ECO:0000256" key="5">
    <source>
        <dbReference type="SAM" id="Phobius"/>
    </source>
</evidence>
<comment type="caution">
    <text evidence="6">The sequence shown here is derived from an EMBL/GenBank/DDBJ whole genome shotgun (WGS) entry which is preliminary data.</text>
</comment>
<dbReference type="EMBL" id="JAVRIF010000001">
    <property type="protein sequence ID" value="MDT0602464.1"/>
    <property type="molecule type" value="Genomic_DNA"/>
</dbReference>
<proteinExistence type="predicted"/>
<comment type="subcellular location">
    <subcellularLocation>
        <location evidence="1">Membrane</location>
    </subcellularLocation>
</comment>
<dbReference type="Gene3D" id="1.20.120.550">
    <property type="entry name" value="Membrane associated eicosanoid/glutathione metabolism-like domain"/>
    <property type="match status" value="1"/>
</dbReference>
<evidence type="ECO:0000256" key="4">
    <source>
        <dbReference type="ARBA" id="ARBA00023136"/>
    </source>
</evidence>
<keyword evidence="3 5" id="KW-1133">Transmembrane helix</keyword>